<dbReference type="Pfam" id="PF01826">
    <property type="entry name" value="TIL"/>
    <property type="match status" value="2"/>
</dbReference>
<reference evidence="8" key="1">
    <citation type="submission" date="2016-06" db="UniProtKB">
        <authorList>
            <consortium name="WormBaseParasite"/>
        </authorList>
    </citation>
    <scope>IDENTIFICATION</scope>
</reference>
<keyword evidence="7" id="KW-1185">Reference proteome</keyword>
<dbReference type="InterPro" id="IPR051368">
    <property type="entry name" value="SerProtInhib-TIL_Domain"/>
</dbReference>
<keyword evidence="3" id="KW-1015">Disulfide bond</keyword>
<accession>A0A183V619</accession>
<dbReference type="SUPFAM" id="SSF57567">
    <property type="entry name" value="Serine protease inhibitors"/>
    <property type="match status" value="2"/>
</dbReference>
<evidence type="ECO:0000256" key="4">
    <source>
        <dbReference type="SAM" id="MobiDB-lite"/>
    </source>
</evidence>
<name>A0A183V619_TOXCA</name>
<dbReference type="Proteomes" id="UP000050794">
    <property type="component" value="Unassembled WGS sequence"/>
</dbReference>
<sequence>MEGAFRLVSARNTGPRERSNASQMSSGHRAEDVKEHAHKDLSLALETADHQAVNALLAQVSYVTLKETASSSTIARIDPNVLLMRSGKFAIDKAHYGHVMAAIIVGAAVAHRKCGPNEEWTECTGCEIKCGQGEQPCPMMCRPPSCECMAGKGLRRTADGRCVPEAQCPKRMVKRDEKCGPNEKFLKCRGCEGTCKERLVPCPRMCKPPGCECPASEGFVRNDKGECIKFDDCPK</sequence>
<organism evidence="7 8">
    <name type="scientific">Toxocara canis</name>
    <name type="common">Canine roundworm</name>
    <dbReference type="NCBI Taxonomy" id="6265"/>
    <lineage>
        <taxon>Eukaryota</taxon>
        <taxon>Metazoa</taxon>
        <taxon>Ecdysozoa</taxon>
        <taxon>Nematoda</taxon>
        <taxon>Chromadorea</taxon>
        <taxon>Rhabditida</taxon>
        <taxon>Spirurina</taxon>
        <taxon>Ascaridomorpha</taxon>
        <taxon>Ascaridoidea</taxon>
        <taxon>Toxocaridae</taxon>
        <taxon>Toxocara</taxon>
    </lineage>
</organism>
<dbReference type="PANTHER" id="PTHR23259">
    <property type="entry name" value="RIDDLE"/>
    <property type="match status" value="1"/>
</dbReference>
<evidence type="ECO:0000313" key="6">
    <source>
        <dbReference type="EMBL" id="VDM47510.1"/>
    </source>
</evidence>
<dbReference type="CDD" id="cd19941">
    <property type="entry name" value="TIL"/>
    <property type="match status" value="2"/>
</dbReference>
<reference evidence="6 7" key="2">
    <citation type="submission" date="2018-11" db="EMBL/GenBank/DDBJ databases">
        <authorList>
            <consortium name="Pathogen Informatics"/>
        </authorList>
    </citation>
    <scope>NUCLEOTIDE SEQUENCE [LARGE SCALE GENOMIC DNA]</scope>
</reference>
<dbReference type="Gene3D" id="2.10.25.10">
    <property type="entry name" value="Laminin"/>
    <property type="match status" value="2"/>
</dbReference>
<evidence type="ECO:0000256" key="3">
    <source>
        <dbReference type="ARBA" id="ARBA00023157"/>
    </source>
</evidence>
<gene>
    <name evidence="6" type="ORF">TCNE_LOCUS16189</name>
</gene>
<evidence type="ECO:0000256" key="2">
    <source>
        <dbReference type="ARBA" id="ARBA00022900"/>
    </source>
</evidence>
<evidence type="ECO:0000313" key="7">
    <source>
        <dbReference type="Proteomes" id="UP000050794"/>
    </source>
</evidence>
<dbReference type="WBParaSite" id="TCNE_0001619001-mRNA-1">
    <property type="protein sequence ID" value="TCNE_0001619001-mRNA-1"/>
    <property type="gene ID" value="TCNE_0001619001"/>
</dbReference>
<feature type="region of interest" description="Disordered" evidence="4">
    <location>
        <begin position="1"/>
        <end position="35"/>
    </location>
</feature>
<keyword evidence="1" id="KW-0646">Protease inhibitor</keyword>
<dbReference type="AlphaFoldDB" id="A0A183V619"/>
<proteinExistence type="predicted"/>
<dbReference type="InterPro" id="IPR036084">
    <property type="entry name" value="Ser_inhib-like_sf"/>
</dbReference>
<protein>
    <submittedName>
        <fullName evidence="8">TIL domain-containing protein</fullName>
    </submittedName>
</protein>
<evidence type="ECO:0000256" key="1">
    <source>
        <dbReference type="ARBA" id="ARBA00022690"/>
    </source>
</evidence>
<dbReference type="GO" id="GO:0004867">
    <property type="term" value="F:serine-type endopeptidase inhibitor activity"/>
    <property type="evidence" value="ECO:0007669"/>
    <property type="project" value="UniProtKB-KW"/>
</dbReference>
<dbReference type="EMBL" id="UYWY01023394">
    <property type="protein sequence ID" value="VDM47510.1"/>
    <property type="molecule type" value="Genomic_DNA"/>
</dbReference>
<keyword evidence="2" id="KW-0722">Serine protease inhibitor</keyword>
<evidence type="ECO:0000259" key="5">
    <source>
        <dbReference type="Pfam" id="PF01826"/>
    </source>
</evidence>
<feature type="domain" description="TIL" evidence="5">
    <location>
        <begin position="114"/>
        <end position="168"/>
    </location>
</feature>
<feature type="domain" description="TIL" evidence="5">
    <location>
        <begin position="179"/>
        <end position="233"/>
    </location>
</feature>
<dbReference type="PANTHER" id="PTHR23259:SF82">
    <property type="entry name" value="SERINE PROTEASE INHIBITOR 1 PROTEIN"/>
    <property type="match status" value="1"/>
</dbReference>
<dbReference type="InterPro" id="IPR002919">
    <property type="entry name" value="TIL_dom"/>
</dbReference>
<evidence type="ECO:0000313" key="8">
    <source>
        <dbReference type="WBParaSite" id="TCNE_0001619001-mRNA-1"/>
    </source>
</evidence>